<reference evidence="1" key="1">
    <citation type="submission" date="2021-02" db="EMBL/GenBank/DDBJ databases">
        <authorList>
            <person name="Nowell W R."/>
        </authorList>
    </citation>
    <scope>NUCLEOTIDE SEQUENCE</scope>
</reference>
<name>A0A815KV03_9BILA</name>
<proteinExistence type="predicted"/>
<organism evidence="1 2">
    <name type="scientific">Rotaria sordida</name>
    <dbReference type="NCBI Taxonomy" id="392033"/>
    <lineage>
        <taxon>Eukaryota</taxon>
        <taxon>Metazoa</taxon>
        <taxon>Spiralia</taxon>
        <taxon>Gnathifera</taxon>
        <taxon>Rotifera</taxon>
        <taxon>Eurotatoria</taxon>
        <taxon>Bdelloidea</taxon>
        <taxon>Philodinida</taxon>
        <taxon>Philodinidae</taxon>
        <taxon>Rotaria</taxon>
    </lineage>
</organism>
<protein>
    <submittedName>
        <fullName evidence="1">Uncharacterized protein</fullName>
    </submittedName>
</protein>
<dbReference type="EMBL" id="CAJNOT010003800">
    <property type="protein sequence ID" value="CAF1400473.1"/>
    <property type="molecule type" value="Genomic_DNA"/>
</dbReference>
<comment type="caution">
    <text evidence="1">The sequence shown here is derived from an EMBL/GenBank/DDBJ whole genome shotgun (WGS) entry which is preliminary data.</text>
</comment>
<gene>
    <name evidence="1" type="ORF">ZHD862_LOCUS33103</name>
</gene>
<dbReference type="Proteomes" id="UP000663864">
    <property type="component" value="Unassembled WGS sequence"/>
</dbReference>
<dbReference type="AlphaFoldDB" id="A0A815KV03"/>
<evidence type="ECO:0000313" key="2">
    <source>
        <dbReference type="Proteomes" id="UP000663864"/>
    </source>
</evidence>
<accession>A0A815KV03</accession>
<sequence>MSRKTEDIIPIIDNHVLFRLISLIEMICSDTNTFSTEQLKELLDKFLHQSTIVRPLSNADQQRLTSYYSRPISLNDLKTYC</sequence>
<evidence type="ECO:0000313" key="1">
    <source>
        <dbReference type="EMBL" id="CAF1400473.1"/>
    </source>
</evidence>